<dbReference type="Pfam" id="PF08310">
    <property type="entry name" value="LGFP"/>
    <property type="match status" value="5"/>
</dbReference>
<comment type="caution">
    <text evidence="1">The sequence shown here is derived from an EMBL/GenBank/DDBJ whole genome shotgun (WGS) entry which is preliminary data.</text>
</comment>
<proteinExistence type="predicted"/>
<dbReference type="EMBL" id="JAMPKM010000018">
    <property type="protein sequence ID" value="MEP0819948.1"/>
    <property type="molecule type" value="Genomic_DNA"/>
</dbReference>
<keyword evidence="2" id="KW-1185">Reference proteome</keyword>
<dbReference type="InterPro" id="IPR013207">
    <property type="entry name" value="LGFP"/>
</dbReference>
<dbReference type="RefSeq" id="WP_190442524.1">
    <property type="nucleotide sequence ID" value="NZ_JAMPKM010000018.1"/>
</dbReference>
<sequence length="447" mass="48652">MSIGGNSSFLGAPQTDELGCPDGVGRFNHFQGGSIYWTPATGAQLIYGDIREKWASMGWETSLLGYPVTDELGCPDGVGRFNHFQGGSIYWTPNTGAQLIYGSIREKWSSLGWETSLLGYPVTDELGCPDGVGRFNHFQGGSIYWTPNTGAQLIYGSIREKWSSLGWETSFLGYPVTDELGCPDGVGRFNHFQGGSIYWTPNTGAHFVIGLIRDAWASQGWETGSLGYPRTDELVTEGTNGQGRHSIFEGGEVYWTPAGGAKVKLYQTNVEIWFSGFRCLDESNEWSGSDEPYMFLGVSTSGQAQTPHETGVISVDKGTVIRSATRLYSGVAADVILAVVIRENDEGDPHAFSGTFRSILELGNTALKLKTGASVPSDVVKLISNKLSELVGAGDDDVGRRAELLTKDNLIRMARQAESGDPVADFTWDLGTNSEGIYRLYFFVRKV</sequence>
<accession>A0ABV0JDT5</accession>
<protein>
    <recommendedName>
        <fullName evidence="3">LGFP repeat-containing protein</fullName>
    </recommendedName>
</protein>
<evidence type="ECO:0000313" key="2">
    <source>
        <dbReference type="Proteomes" id="UP001464891"/>
    </source>
</evidence>
<name>A0ABV0JDT5_9CYAN</name>
<organism evidence="1 2">
    <name type="scientific">Trichocoleus desertorum GB2-A4</name>
    <dbReference type="NCBI Taxonomy" id="2933944"/>
    <lineage>
        <taxon>Bacteria</taxon>
        <taxon>Bacillati</taxon>
        <taxon>Cyanobacteriota</taxon>
        <taxon>Cyanophyceae</taxon>
        <taxon>Leptolyngbyales</taxon>
        <taxon>Trichocoleusaceae</taxon>
        <taxon>Trichocoleus</taxon>
    </lineage>
</organism>
<dbReference type="Proteomes" id="UP001464891">
    <property type="component" value="Unassembled WGS sequence"/>
</dbReference>
<evidence type="ECO:0000313" key="1">
    <source>
        <dbReference type="EMBL" id="MEP0819948.1"/>
    </source>
</evidence>
<reference evidence="1 2" key="1">
    <citation type="submission" date="2022-04" db="EMBL/GenBank/DDBJ databases">
        <title>Positive selection, recombination, and allopatry shape intraspecific diversity of widespread and dominant cyanobacteria.</title>
        <authorList>
            <person name="Wei J."/>
            <person name="Shu W."/>
            <person name="Hu C."/>
        </authorList>
    </citation>
    <scope>NUCLEOTIDE SEQUENCE [LARGE SCALE GENOMIC DNA]</scope>
    <source>
        <strain evidence="1 2">GB2-A4</strain>
    </source>
</reference>
<evidence type="ECO:0008006" key="3">
    <source>
        <dbReference type="Google" id="ProtNLM"/>
    </source>
</evidence>
<gene>
    <name evidence="1" type="ORF">NC998_22855</name>
</gene>